<evidence type="ECO:0000313" key="13">
    <source>
        <dbReference type="EnsemblPlants" id="AET7Gv21229900.2"/>
    </source>
</evidence>
<keyword evidence="7" id="KW-0804">Transcription</keyword>
<reference evidence="13" key="4">
    <citation type="submission" date="2019-03" db="UniProtKB">
        <authorList>
            <consortium name="EnsemblPlants"/>
        </authorList>
    </citation>
    <scope>IDENTIFICATION</scope>
</reference>
<evidence type="ECO:0000256" key="5">
    <source>
        <dbReference type="ARBA" id="ARBA00023125"/>
    </source>
</evidence>
<feature type="domain" description="HTH myb-type" evidence="12">
    <location>
        <begin position="222"/>
        <end position="284"/>
    </location>
</feature>
<dbReference type="PROSITE" id="PS50110">
    <property type="entry name" value="RESPONSE_REGULATORY"/>
    <property type="match status" value="1"/>
</dbReference>
<dbReference type="GO" id="GO:0005634">
    <property type="term" value="C:nucleus"/>
    <property type="evidence" value="ECO:0007669"/>
    <property type="project" value="UniProtKB-SubCell"/>
</dbReference>
<evidence type="ECO:0000259" key="11">
    <source>
        <dbReference type="PROSITE" id="PS50110"/>
    </source>
</evidence>
<dbReference type="InterPro" id="IPR006447">
    <property type="entry name" value="Myb_dom_plants"/>
</dbReference>
<evidence type="ECO:0000313" key="14">
    <source>
        <dbReference type="Proteomes" id="UP000015105"/>
    </source>
</evidence>
<feature type="domain" description="Response regulatory" evidence="11">
    <location>
        <begin position="53"/>
        <end position="168"/>
    </location>
</feature>
<dbReference type="EnsemblPlants" id="AET7Gv21229900.2">
    <property type="protein sequence ID" value="AET7Gv21229900.2"/>
    <property type="gene ID" value="AET7Gv21229900"/>
</dbReference>
<protein>
    <recommendedName>
        <fullName evidence="15">Two-component response regulator</fullName>
    </recommendedName>
</protein>
<keyword evidence="3" id="KW-0902">Two-component regulatory system</keyword>
<feature type="compositionally biased region" description="Polar residues" evidence="10">
    <location>
        <begin position="416"/>
        <end position="455"/>
    </location>
</feature>
<evidence type="ECO:0008006" key="15">
    <source>
        <dbReference type="Google" id="ProtNLM"/>
    </source>
</evidence>
<dbReference type="PROSITE" id="PS51294">
    <property type="entry name" value="HTH_MYB"/>
    <property type="match status" value="1"/>
</dbReference>
<dbReference type="GO" id="GO:0003677">
    <property type="term" value="F:DNA binding"/>
    <property type="evidence" value="ECO:0007669"/>
    <property type="project" value="UniProtKB-KW"/>
</dbReference>
<dbReference type="NCBIfam" id="TIGR01557">
    <property type="entry name" value="myb_SHAQKYF"/>
    <property type="match status" value="1"/>
</dbReference>
<sequence>SEICSSVLPTARKPPRCFLIEVRRSLENMAAMGGNQRQTMEDAAEDKFPEGLRVLAVDDDRVCLKVLEVLLRHCKYQPTMVMDAKTALKMLRAGKEQFDLVLTDVRMPDMDGFKLLELIGLEMDLPVIMLSVDCNKKAVMKGINHGACDYLMKPVHTNELKNIWQHVESRRRSQAISHMSRDNDNNHRVHPGTLARNKDSKTKSNEKDGSNENKESTRASTTQKNTRVKWTIELHNKFLEAINQIGLDKAAPNKILELMNVDCLTRHNIASHLQKYRLYLNRVKPNSLGDASERQNSSMDNQRNFMHNHEHERWHVSSCGIPSWSPNYFSATSQLGQLMDSQSSLCMGSLIHGSRMSRYLVPHTLDARRFAGSEDPPISLDNGILDDIMLDEFSSYSSGTSYVDSMRDKLMETSKGKTPSNLRSYFTNTPSGRGSSAPTNGTGSTSKTETNMFNSGKTISTLSNFQTDGFIALTPMPDGGDAAGILPVQESMVNQQEPNDLLNDINAFSSDDIANLLNDDFIGEDAVVDG</sequence>
<dbReference type="Gene3D" id="3.40.50.2300">
    <property type="match status" value="1"/>
</dbReference>
<dbReference type="InterPro" id="IPR017930">
    <property type="entry name" value="Myb_dom"/>
</dbReference>
<dbReference type="PANTHER" id="PTHR43874">
    <property type="entry name" value="TWO-COMPONENT RESPONSE REGULATOR"/>
    <property type="match status" value="1"/>
</dbReference>
<dbReference type="CDD" id="cd17584">
    <property type="entry name" value="REC_typeB_ARR-like"/>
    <property type="match status" value="1"/>
</dbReference>
<dbReference type="SUPFAM" id="SSF46689">
    <property type="entry name" value="Homeodomain-like"/>
    <property type="match status" value="1"/>
</dbReference>
<keyword evidence="5" id="KW-0238">DNA-binding</keyword>
<evidence type="ECO:0000256" key="1">
    <source>
        <dbReference type="ARBA" id="ARBA00004123"/>
    </source>
</evidence>
<proteinExistence type="predicted"/>
<dbReference type="GO" id="GO:0000160">
    <property type="term" value="P:phosphorelay signal transduction system"/>
    <property type="evidence" value="ECO:0007669"/>
    <property type="project" value="UniProtKB-KW"/>
</dbReference>
<evidence type="ECO:0000256" key="10">
    <source>
        <dbReference type="SAM" id="MobiDB-lite"/>
    </source>
</evidence>
<dbReference type="STRING" id="200361.A0A453T3X3"/>
<reference evidence="13" key="3">
    <citation type="journal article" date="2017" name="Nature">
        <title>Genome sequence of the progenitor of the wheat D genome Aegilops tauschii.</title>
        <authorList>
            <person name="Luo M.C."/>
            <person name="Gu Y.Q."/>
            <person name="Puiu D."/>
            <person name="Wang H."/>
            <person name="Twardziok S.O."/>
            <person name="Deal K.R."/>
            <person name="Huo N."/>
            <person name="Zhu T."/>
            <person name="Wang L."/>
            <person name="Wang Y."/>
            <person name="McGuire P.E."/>
            <person name="Liu S."/>
            <person name="Long H."/>
            <person name="Ramasamy R.K."/>
            <person name="Rodriguez J.C."/>
            <person name="Van S.L."/>
            <person name="Yuan L."/>
            <person name="Wang Z."/>
            <person name="Xia Z."/>
            <person name="Xiao L."/>
            <person name="Anderson O.D."/>
            <person name="Ouyang S."/>
            <person name="Liang Y."/>
            <person name="Zimin A.V."/>
            <person name="Pertea G."/>
            <person name="Qi P."/>
            <person name="Bennetzen J.L."/>
            <person name="Dai X."/>
            <person name="Dawson M.W."/>
            <person name="Muller H.G."/>
            <person name="Kugler K."/>
            <person name="Rivarola-Duarte L."/>
            <person name="Spannagl M."/>
            <person name="Mayer K.F.X."/>
            <person name="Lu F.H."/>
            <person name="Bevan M.W."/>
            <person name="Leroy P."/>
            <person name="Li P."/>
            <person name="You F.M."/>
            <person name="Sun Q."/>
            <person name="Liu Z."/>
            <person name="Lyons E."/>
            <person name="Wicker T."/>
            <person name="Salzberg S.L."/>
            <person name="Devos K.M."/>
            <person name="Dvorak J."/>
        </authorList>
    </citation>
    <scope>NUCLEOTIDE SEQUENCE [LARGE SCALE GENOMIC DNA]</scope>
    <source>
        <strain evidence="13">cv. AL8/78</strain>
    </source>
</reference>
<keyword evidence="14" id="KW-1185">Reference proteome</keyword>
<organism evidence="13 14">
    <name type="scientific">Aegilops tauschii subsp. strangulata</name>
    <name type="common">Goatgrass</name>
    <dbReference type="NCBI Taxonomy" id="200361"/>
    <lineage>
        <taxon>Eukaryota</taxon>
        <taxon>Viridiplantae</taxon>
        <taxon>Streptophyta</taxon>
        <taxon>Embryophyta</taxon>
        <taxon>Tracheophyta</taxon>
        <taxon>Spermatophyta</taxon>
        <taxon>Magnoliopsida</taxon>
        <taxon>Liliopsida</taxon>
        <taxon>Poales</taxon>
        <taxon>Poaceae</taxon>
        <taxon>BOP clade</taxon>
        <taxon>Pooideae</taxon>
        <taxon>Triticodae</taxon>
        <taxon>Triticeae</taxon>
        <taxon>Triticinae</taxon>
        <taxon>Aegilops</taxon>
    </lineage>
</organism>
<dbReference type="PANTHER" id="PTHR43874:SF183">
    <property type="entry name" value="TWO-COMPONENT RESPONSE REGULATOR"/>
    <property type="match status" value="1"/>
</dbReference>
<dbReference type="InterPro" id="IPR009057">
    <property type="entry name" value="Homeodomain-like_sf"/>
</dbReference>
<dbReference type="InterPro" id="IPR001789">
    <property type="entry name" value="Sig_transdc_resp-reg_receiver"/>
</dbReference>
<dbReference type="SMART" id="SM00448">
    <property type="entry name" value="REC"/>
    <property type="match status" value="1"/>
</dbReference>
<dbReference type="InterPro" id="IPR011006">
    <property type="entry name" value="CheY-like_superfamily"/>
</dbReference>
<reference evidence="14" key="1">
    <citation type="journal article" date="2014" name="Science">
        <title>Ancient hybridizations among the ancestral genomes of bread wheat.</title>
        <authorList>
            <consortium name="International Wheat Genome Sequencing Consortium,"/>
            <person name="Marcussen T."/>
            <person name="Sandve S.R."/>
            <person name="Heier L."/>
            <person name="Spannagl M."/>
            <person name="Pfeifer M."/>
            <person name="Jakobsen K.S."/>
            <person name="Wulff B.B."/>
            <person name="Steuernagel B."/>
            <person name="Mayer K.F."/>
            <person name="Olsen O.A."/>
        </authorList>
    </citation>
    <scope>NUCLEOTIDE SEQUENCE [LARGE SCALE GENOMIC DNA]</scope>
    <source>
        <strain evidence="14">cv. AL8/78</strain>
    </source>
</reference>
<keyword evidence="4" id="KW-0805">Transcription regulation</keyword>
<dbReference type="Gene3D" id="1.10.10.60">
    <property type="entry name" value="Homeodomain-like"/>
    <property type="match status" value="1"/>
</dbReference>
<evidence type="ECO:0000256" key="7">
    <source>
        <dbReference type="ARBA" id="ARBA00023163"/>
    </source>
</evidence>
<evidence type="ECO:0000256" key="6">
    <source>
        <dbReference type="ARBA" id="ARBA00023159"/>
    </source>
</evidence>
<reference evidence="13" key="5">
    <citation type="journal article" date="2021" name="G3 (Bethesda)">
        <title>Aegilops tauschii genome assembly Aet v5.0 features greater sequence contiguity and improved annotation.</title>
        <authorList>
            <person name="Wang L."/>
            <person name="Zhu T."/>
            <person name="Rodriguez J.C."/>
            <person name="Deal K.R."/>
            <person name="Dubcovsky J."/>
            <person name="McGuire P.E."/>
            <person name="Lux T."/>
            <person name="Spannagl M."/>
            <person name="Mayer K.F.X."/>
            <person name="Baldrich P."/>
            <person name="Meyers B.C."/>
            <person name="Huo N."/>
            <person name="Gu Y.Q."/>
            <person name="Zhou H."/>
            <person name="Devos K.M."/>
            <person name="Bennetzen J.L."/>
            <person name="Unver T."/>
            <person name="Budak H."/>
            <person name="Gulick P.J."/>
            <person name="Galiba G."/>
            <person name="Kalapos B."/>
            <person name="Nelson D.R."/>
            <person name="Li P."/>
            <person name="You F.M."/>
            <person name="Luo M.C."/>
            <person name="Dvorak J."/>
        </authorList>
    </citation>
    <scope>NUCLEOTIDE SEQUENCE [LARGE SCALE GENOMIC DNA]</scope>
    <source>
        <strain evidence="13">cv. AL8/78</strain>
    </source>
</reference>
<dbReference type="Pfam" id="PF00072">
    <property type="entry name" value="Response_reg"/>
    <property type="match status" value="1"/>
</dbReference>
<dbReference type="InterPro" id="IPR045279">
    <property type="entry name" value="ARR-like"/>
</dbReference>
<evidence type="ECO:0000256" key="9">
    <source>
        <dbReference type="PROSITE-ProRule" id="PRU00169"/>
    </source>
</evidence>
<keyword evidence="8" id="KW-0539">Nucleus</keyword>
<dbReference type="Proteomes" id="UP000015105">
    <property type="component" value="Chromosome 7D"/>
</dbReference>
<evidence type="ECO:0000256" key="4">
    <source>
        <dbReference type="ARBA" id="ARBA00023015"/>
    </source>
</evidence>
<dbReference type="InterPro" id="IPR001005">
    <property type="entry name" value="SANT/Myb"/>
</dbReference>
<reference evidence="14" key="2">
    <citation type="journal article" date="2017" name="Nat. Plants">
        <title>The Aegilops tauschii genome reveals multiple impacts of transposons.</title>
        <authorList>
            <person name="Zhao G."/>
            <person name="Zou C."/>
            <person name="Li K."/>
            <person name="Wang K."/>
            <person name="Li T."/>
            <person name="Gao L."/>
            <person name="Zhang X."/>
            <person name="Wang H."/>
            <person name="Yang Z."/>
            <person name="Liu X."/>
            <person name="Jiang W."/>
            <person name="Mao L."/>
            <person name="Kong X."/>
            <person name="Jiao Y."/>
            <person name="Jia J."/>
        </authorList>
    </citation>
    <scope>NUCLEOTIDE SEQUENCE [LARGE SCALE GENOMIC DNA]</scope>
    <source>
        <strain evidence="14">cv. AL8/78</strain>
    </source>
</reference>
<dbReference type="Gramene" id="AET7Gv21229900.2">
    <property type="protein sequence ID" value="AET7Gv21229900.2"/>
    <property type="gene ID" value="AET7Gv21229900"/>
</dbReference>
<evidence type="ECO:0000256" key="3">
    <source>
        <dbReference type="ARBA" id="ARBA00023012"/>
    </source>
</evidence>
<feature type="compositionally biased region" description="Basic and acidic residues" evidence="10">
    <location>
        <begin position="196"/>
        <end position="217"/>
    </location>
</feature>
<feature type="modified residue" description="4-aspartylphosphate" evidence="9">
    <location>
        <position position="104"/>
    </location>
</feature>
<comment type="subcellular location">
    <subcellularLocation>
        <location evidence="1">Nucleus</location>
    </subcellularLocation>
</comment>
<dbReference type="GO" id="GO:0009736">
    <property type="term" value="P:cytokinin-activated signaling pathway"/>
    <property type="evidence" value="ECO:0007669"/>
    <property type="project" value="InterPro"/>
</dbReference>
<dbReference type="Pfam" id="PF00249">
    <property type="entry name" value="Myb_DNA-binding"/>
    <property type="match status" value="1"/>
</dbReference>
<keyword evidence="2 9" id="KW-0597">Phosphoprotein</keyword>
<name>A0A453T3X3_AEGTS</name>
<evidence type="ECO:0000259" key="12">
    <source>
        <dbReference type="PROSITE" id="PS51294"/>
    </source>
</evidence>
<dbReference type="AlphaFoldDB" id="A0A453T3X3"/>
<dbReference type="FunFam" id="1.10.10.60:FF:000007">
    <property type="entry name" value="Two-component response regulator"/>
    <property type="match status" value="1"/>
</dbReference>
<evidence type="ECO:0000256" key="2">
    <source>
        <dbReference type="ARBA" id="ARBA00022553"/>
    </source>
</evidence>
<evidence type="ECO:0000256" key="8">
    <source>
        <dbReference type="ARBA" id="ARBA00023242"/>
    </source>
</evidence>
<accession>A0A453T3X3</accession>
<feature type="region of interest" description="Disordered" evidence="10">
    <location>
        <begin position="413"/>
        <end position="455"/>
    </location>
</feature>
<dbReference type="SUPFAM" id="SSF52172">
    <property type="entry name" value="CheY-like"/>
    <property type="match status" value="1"/>
</dbReference>
<keyword evidence="6" id="KW-0010">Activator</keyword>
<feature type="region of interest" description="Disordered" evidence="10">
    <location>
        <begin position="171"/>
        <end position="224"/>
    </location>
</feature>